<dbReference type="AlphaFoldDB" id="A0AAV9IVL6"/>
<dbReference type="PANTHER" id="PTHR21021:SF16">
    <property type="entry name" value="TIP41-LIKE PROTEIN"/>
    <property type="match status" value="1"/>
</dbReference>
<organism evidence="3 4">
    <name type="scientific">Cyanidium caldarium</name>
    <name type="common">Red alga</name>
    <dbReference type="NCBI Taxonomy" id="2771"/>
    <lineage>
        <taxon>Eukaryota</taxon>
        <taxon>Rhodophyta</taxon>
        <taxon>Bangiophyceae</taxon>
        <taxon>Cyanidiales</taxon>
        <taxon>Cyanidiaceae</taxon>
        <taxon>Cyanidium</taxon>
    </lineage>
</organism>
<keyword evidence="4" id="KW-1185">Reference proteome</keyword>
<proteinExistence type="inferred from homology"/>
<dbReference type="PANTHER" id="PTHR21021">
    <property type="entry name" value="GAF/PUTATIVE CYTOSKELETAL PROTEIN"/>
    <property type="match status" value="1"/>
</dbReference>
<feature type="region of interest" description="Disordered" evidence="2">
    <location>
        <begin position="1"/>
        <end position="58"/>
    </location>
</feature>
<protein>
    <recommendedName>
        <fullName evidence="5">TIP41-like protein</fullName>
    </recommendedName>
</protein>
<comment type="caution">
    <text evidence="3">The sequence shown here is derived from an EMBL/GenBank/DDBJ whole genome shotgun (WGS) entry which is preliminary data.</text>
</comment>
<dbReference type="EMBL" id="JANCYW010000007">
    <property type="protein sequence ID" value="KAK4536123.1"/>
    <property type="molecule type" value="Genomic_DNA"/>
</dbReference>
<dbReference type="GO" id="GO:0005829">
    <property type="term" value="C:cytosol"/>
    <property type="evidence" value="ECO:0007669"/>
    <property type="project" value="TreeGrafter"/>
</dbReference>
<dbReference type="InterPro" id="IPR051330">
    <property type="entry name" value="Phosphatase_reg/MetRdx"/>
</dbReference>
<dbReference type="GO" id="GO:0031929">
    <property type="term" value="P:TOR signaling"/>
    <property type="evidence" value="ECO:0007669"/>
    <property type="project" value="TreeGrafter"/>
</dbReference>
<evidence type="ECO:0000313" key="3">
    <source>
        <dbReference type="EMBL" id="KAK4536123.1"/>
    </source>
</evidence>
<gene>
    <name evidence="3" type="ORF">CDCA_CDCA07G2148</name>
</gene>
<reference evidence="3 4" key="1">
    <citation type="submission" date="2022-07" db="EMBL/GenBank/DDBJ databases">
        <title>Genome-wide signatures of adaptation to extreme environments.</title>
        <authorList>
            <person name="Cho C.H."/>
            <person name="Yoon H.S."/>
        </authorList>
    </citation>
    <scope>NUCLEOTIDE SEQUENCE [LARGE SCALE GENOMIC DNA]</scope>
    <source>
        <strain evidence="3 4">DBV 063 E5</strain>
    </source>
</reference>
<sequence>MTSSGVGSDEAVDGAESVQDRRFPATESLRSALRASPLATPSPVSVESAPTTTDWVGVPEGAAETRPVQPRVMRRTWRHSPYTVTVERAAIAGTAEREQLQRTRVPHLTSLPSMLFAQNRLVVHIDLIAAPCTWVLSFEAVDALALVSGERPSDLAVREARIWQEHRSAHNLSPVQNCSDWTFTAAYRGQVRMHPRDALGQEVRPTWRRLPTGASASASAIPLQELQRTDMPLAAYEELVLYEDEMDDHGVARLSVKMRIAQHAYVYILVRFWLRIDEVLVRIRDTRYFHRVGSNRLIRQVQHREAAMEPVQRAILAQWLAGADESAPRSKDSCALQAALRCTDDVLVCPYVPLVESYEECWECLRRRDDDDDDDENG</sequence>
<comment type="similarity">
    <text evidence="1">Belongs to the TIP41 family.</text>
</comment>
<dbReference type="InterPro" id="IPR007303">
    <property type="entry name" value="TIP41-like"/>
</dbReference>
<dbReference type="Proteomes" id="UP001301350">
    <property type="component" value="Unassembled WGS sequence"/>
</dbReference>
<evidence type="ECO:0000256" key="2">
    <source>
        <dbReference type="SAM" id="MobiDB-lite"/>
    </source>
</evidence>
<name>A0AAV9IVL6_CYACA</name>
<accession>A0AAV9IVL6</accession>
<evidence type="ECO:0008006" key="5">
    <source>
        <dbReference type="Google" id="ProtNLM"/>
    </source>
</evidence>
<evidence type="ECO:0000313" key="4">
    <source>
        <dbReference type="Proteomes" id="UP001301350"/>
    </source>
</evidence>
<evidence type="ECO:0000256" key="1">
    <source>
        <dbReference type="ARBA" id="ARBA00006658"/>
    </source>
</evidence>
<feature type="compositionally biased region" description="Polar residues" evidence="2">
    <location>
        <begin position="42"/>
        <end position="54"/>
    </location>
</feature>
<dbReference type="Pfam" id="PF04176">
    <property type="entry name" value="TIP41"/>
    <property type="match status" value="1"/>
</dbReference>